<protein>
    <recommendedName>
        <fullName evidence="4">INO80 complex subunit F domain-containing protein</fullName>
    </recommendedName>
</protein>
<dbReference type="AlphaFoldDB" id="A0A553MKT9"/>
<evidence type="ECO:0000313" key="5">
    <source>
        <dbReference type="EMBL" id="TRY53790.1"/>
    </source>
</evidence>
<dbReference type="PANTHER" id="PTHR35084">
    <property type="entry name" value="TCF3 FUSION PARTNER"/>
    <property type="match status" value="1"/>
</dbReference>
<dbReference type="InterPro" id="IPR056513">
    <property type="entry name" value="INO80F"/>
</dbReference>
<dbReference type="EMBL" id="SRMA01027433">
    <property type="protein sequence ID" value="TRY53790.1"/>
    <property type="molecule type" value="Genomic_DNA"/>
</dbReference>
<comment type="caution">
    <text evidence="5">The sequence shown here is derived from an EMBL/GenBank/DDBJ whole genome shotgun (WGS) entry which is preliminary data.</text>
</comment>
<gene>
    <name evidence="5" type="ORF">DNTS_002701</name>
</gene>
<comment type="subcellular location">
    <subcellularLocation>
        <location evidence="1">Nucleus</location>
    </subcellularLocation>
</comment>
<reference evidence="5" key="2">
    <citation type="submission" date="2019-04" db="EMBL/GenBank/DDBJ databases">
        <authorList>
            <person name="Kadobianskyi M."/>
            <person name="Schulze L."/>
            <person name="Schuelke M."/>
            <person name="Judkewitz B."/>
        </authorList>
    </citation>
    <scope>NUCLEOTIDE SEQUENCE</scope>
    <source>
        <strain evidence="5">Bolton</strain>
        <tissue evidence="5">Whole-body</tissue>
    </source>
</reference>
<evidence type="ECO:0000256" key="2">
    <source>
        <dbReference type="ARBA" id="ARBA00023242"/>
    </source>
</evidence>
<proteinExistence type="predicted"/>
<evidence type="ECO:0000256" key="1">
    <source>
        <dbReference type="ARBA" id="ARBA00004123"/>
    </source>
</evidence>
<evidence type="ECO:0000313" key="6">
    <source>
        <dbReference type="Proteomes" id="UP000316079"/>
    </source>
</evidence>
<dbReference type="Proteomes" id="UP000316079">
    <property type="component" value="Unassembled WGS sequence"/>
</dbReference>
<feature type="compositionally biased region" description="Polar residues" evidence="3">
    <location>
        <begin position="156"/>
        <end position="171"/>
    </location>
</feature>
<dbReference type="InterPro" id="IPR033555">
    <property type="entry name" value="TFPT"/>
</dbReference>
<dbReference type="Pfam" id="PF24245">
    <property type="entry name" value="INO80F"/>
    <property type="match status" value="1"/>
</dbReference>
<feature type="region of interest" description="Disordered" evidence="3">
    <location>
        <begin position="107"/>
        <end position="171"/>
    </location>
</feature>
<dbReference type="GO" id="GO:0097190">
    <property type="term" value="P:apoptotic signaling pathway"/>
    <property type="evidence" value="ECO:0007669"/>
    <property type="project" value="TreeGrafter"/>
</dbReference>
<dbReference type="GO" id="GO:0031011">
    <property type="term" value="C:Ino80 complex"/>
    <property type="evidence" value="ECO:0007669"/>
    <property type="project" value="TreeGrafter"/>
</dbReference>
<reference evidence="5 6" key="1">
    <citation type="journal article" date="2019" name="Sci. Data">
        <title>Hybrid genome assembly and annotation of Danionella translucida.</title>
        <authorList>
            <person name="Kadobianskyi M."/>
            <person name="Schulze L."/>
            <person name="Schuelke M."/>
            <person name="Judkewitz B."/>
        </authorList>
    </citation>
    <scope>NUCLEOTIDE SEQUENCE [LARGE SCALE GENOMIC DNA]</scope>
    <source>
        <strain evidence="5 6">Bolton</strain>
    </source>
</reference>
<dbReference type="OrthoDB" id="10070927at2759"/>
<name>A0A553MKT9_9TELE</name>
<evidence type="ECO:0000259" key="4">
    <source>
        <dbReference type="Pfam" id="PF24245"/>
    </source>
</evidence>
<dbReference type="PANTHER" id="PTHR35084:SF1">
    <property type="entry name" value="TCF3 FUSION PARTNER"/>
    <property type="match status" value="1"/>
</dbReference>
<dbReference type="GO" id="GO:0003677">
    <property type="term" value="F:DNA binding"/>
    <property type="evidence" value="ECO:0007669"/>
    <property type="project" value="TreeGrafter"/>
</dbReference>
<accession>A0A553MKT9</accession>
<dbReference type="STRING" id="623744.A0A553MKT9"/>
<evidence type="ECO:0000256" key="3">
    <source>
        <dbReference type="SAM" id="MobiDB-lite"/>
    </source>
</evidence>
<sequence length="171" mass="19392">MMEDFSGLALPPLFGDHILEAELESGGVELDPSGSELLENHNENNNNNEQEDKRRELEKKKYQVLSRRCKEIEQVNEKILGRLHQVQRLTHSYGDDYRTAQLTISLEDEGKAVDPGVCPDEDVSSPPLPRVNTAGTKKKRQRFPKDRETQLEPEPTDTQFTGFPSPSSHSH</sequence>
<feature type="domain" description="INO80 complex subunit F" evidence="4">
    <location>
        <begin position="59"/>
        <end position="91"/>
    </location>
</feature>
<organism evidence="5 6">
    <name type="scientific">Danionella cerebrum</name>
    <dbReference type="NCBI Taxonomy" id="2873325"/>
    <lineage>
        <taxon>Eukaryota</taxon>
        <taxon>Metazoa</taxon>
        <taxon>Chordata</taxon>
        <taxon>Craniata</taxon>
        <taxon>Vertebrata</taxon>
        <taxon>Euteleostomi</taxon>
        <taxon>Actinopterygii</taxon>
        <taxon>Neopterygii</taxon>
        <taxon>Teleostei</taxon>
        <taxon>Ostariophysi</taxon>
        <taxon>Cypriniformes</taxon>
        <taxon>Danionidae</taxon>
        <taxon>Danioninae</taxon>
        <taxon>Danionella</taxon>
    </lineage>
</organism>
<feature type="region of interest" description="Disordered" evidence="3">
    <location>
        <begin position="26"/>
        <end position="57"/>
    </location>
</feature>
<keyword evidence="2" id="KW-0539">Nucleus</keyword>
<dbReference type="GO" id="GO:0043065">
    <property type="term" value="P:positive regulation of apoptotic process"/>
    <property type="evidence" value="ECO:0007669"/>
    <property type="project" value="TreeGrafter"/>
</dbReference>
<keyword evidence="6" id="KW-1185">Reference proteome</keyword>
<dbReference type="EMBL" id="SRMA01027433">
    <property type="protein sequence ID" value="TRY53791.1"/>
    <property type="molecule type" value="Genomic_DNA"/>
</dbReference>
<dbReference type="EMBL" id="SRMA01027433">
    <property type="protein sequence ID" value="TRY53789.1"/>
    <property type="molecule type" value="Genomic_DNA"/>
</dbReference>